<organism evidence="1 2">
    <name type="scientific">Eumeta variegata</name>
    <name type="common">Bagworm moth</name>
    <name type="synonym">Eumeta japonica</name>
    <dbReference type="NCBI Taxonomy" id="151549"/>
    <lineage>
        <taxon>Eukaryota</taxon>
        <taxon>Metazoa</taxon>
        <taxon>Ecdysozoa</taxon>
        <taxon>Arthropoda</taxon>
        <taxon>Hexapoda</taxon>
        <taxon>Insecta</taxon>
        <taxon>Pterygota</taxon>
        <taxon>Neoptera</taxon>
        <taxon>Endopterygota</taxon>
        <taxon>Lepidoptera</taxon>
        <taxon>Glossata</taxon>
        <taxon>Ditrysia</taxon>
        <taxon>Tineoidea</taxon>
        <taxon>Psychidae</taxon>
        <taxon>Oiketicinae</taxon>
        <taxon>Eumeta</taxon>
    </lineage>
</organism>
<evidence type="ECO:0000313" key="1">
    <source>
        <dbReference type="EMBL" id="GBP34317.1"/>
    </source>
</evidence>
<comment type="caution">
    <text evidence="1">The sequence shown here is derived from an EMBL/GenBank/DDBJ whole genome shotgun (WGS) entry which is preliminary data.</text>
</comment>
<sequence length="365" mass="40871">MDICNPKAYVAGLLGGYMISIGEGSGQWKRKKGVAYRNSHSLDETQQLKLLLPNATSLAPCRILKVFFLRFCFVHALMATERRTRAARDHCSQDIYIPRFRSDLYPPLNVRSTNFQIPNLVDYMSTLTAFARGDFTGPLGQKKNDLEWANLKALVAERGPDKSVDQWKNTWRDLKKKLETGSSGQDTAVSLPIELHSSGHSSTMNPAPASFDPIPNTYTECQKSDKETTGCVRHWLYAQSDVTIIDWPAKNPDLNPNKKSCGLISMVWNHSDVRNSENLNNVVMSTWQNMRGLHANTIKMSVANLVTPAHPGLPPLGTPVPLTPLTHLARAGERLAPGCIIMFHDHEHEYPILGLTYHIRVFINN</sequence>
<evidence type="ECO:0008006" key="3">
    <source>
        <dbReference type="Google" id="ProtNLM"/>
    </source>
</evidence>
<accession>A0A4C1V7L5</accession>
<reference evidence="1 2" key="1">
    <citation type="journal article" date="2019" name="Commun. Biol.">
        <title>The bagworm genome reveals a unique fibroin gene that provides high tensile strength.</title>
        <authorList>
            <person name="Kono N."/>
            <person name="Nakamura H."/>
            <person name="Ohtoshi R."/>
            <person name="Tomita M."/>
            <person name="Numata K."/>
            <person name="Arakawa K."/>
        </authorList>
    </citation>
    <scope>NUCLEOTIDE SEQUENCE [LARGE SCALE GENOMIC DNA]</scope>
</reference>
<dbReference type="OrthoDB" id="6369473at2759"/>
<dbReference type="Proteomes" id="UP000299102">
    <property type="component" value="Unassembled WGS sequence"/>
</dbReference>
<protein>
    <recommendedName>
        <fullName evidence="3">Regulatory protein zeste</fullName>
    </recommendedName>
</protein>
<name>A0A4C1V7L5_EUMVA</name>
<proteinExistence type="predicted"/>
<gene>
    <name evidence="1" type="ORF">EVAR_7368_1</name>
</gene>
<dbReference type="EMBL" id="BGZK01000287">
    <property type="protein sequence ID" value="GBP34317.1"/>
    <property type="molecule type" value="Genomic_DNA"/>
</dbReference>
<evidence type="ECO:0000313" key="2">
    <source>
        <dbReference type="Proteomes" id="UP000299102"/>
    </source>
</evidence>
<keyword evidence="2" id="KW-1185">Reference proteome</keyword>
<dbReference type="AlphaFoldDB" id="A0A4C1V7L5"/>